<dbReference type="PROSITE" id="PS50943">
    <property type="entry name" value="HTH_CROC1"/>
    <property type="match status" value="1"/>
</dbReference>
<keyword evidence="1" id="KW-0238">DNA-binding</keyword>
<evidence type="ECO:0000313" key="4">
    <source>
        <dbReference type="Proteomes" id="UP001146670"/>
    </source>
</evidence>
<dbReference type="PANTHER" id="PTHR46797">
    <property type="entry name" value="HTH-TYPE TRANSCRIPTIONAL REGULATOR"/>
    <property type="match status" value="1"/>
</dbReference>
<dbReference type="InterPro" id="IPR001387">
    <property type="entry name" value="Cro/C1-type_HTH"/>
</dbReference>
<comment type="caution">
    <text evidence="3">The sequence shown here is derived from an EMBL/GenBank/DDBJ whole genome shotgun (WGS) entry which is preliminary data.</text>
</comment>
<evidence type="ECO:0000259" key="2">
    <source>
        <dbReference type="PROSITE" id="PS50943"/>
    </source>
</evidence>
<keyword evidence="4" id="KW-1185">Reference proteome</keyword>
<dbReference type="RefSeq" id="WP_268752452.1">
    <property type="nucleotide sequence ID" value="NZ_JAPRFQ010000002.1"/>
</dbReference>
<organism evidence="3 4">
    <name type="scientific">Aerococcus kribbianus</name>
    <dbReference type="NCBI Taxonomy" id="2999064"/>
    <lineage>
        <taxon>Bacteria</taxon>
        <taxon>Bacillati</taxon>
        <taxon>Bacillota</taxon>
        <taxon>Bacilli</taxon>
        <taxon>Lactobacillales</taxon>
        <taxon>Aerococcaceae</taxon>
        <taxon>Aerococcus</taxon>
    </lineage>
</organism>
<dbReference type="SMART" id="SM00530">
    <property type="entry name" value="HTH_XRE"/>
    <property type="match status" value="1"/>
</dbReference>
<protein>
    <submittedName>
        <fullName evidence="3">Helix-turn-helix transcriptional regulator</fullName>
    </submittedName>
</protein>
<reference evidence="3" key="1">
    <citation type="submission" date="2022-12" db="EMBL/GenBank/DDBJ databases">
        <title>Description and comparative metabolic analysis of Aerococcus sp. nov., isolated from the feces of a pig.</title>
        <authorList>
            <person name="Chang Y.-H."/>
        </authorList>
    </citation>
    <scope>NUCLEOTIDE SEQUENCE</scope>
    <source>
        <strain evidence="3">YH-aer222</strain>
    </source>
</reference>
<dbReference type="PANTHER" id="PTHR46797:SF1">
    <property type="entry name" value="METHYLPHOSPHONATE SYNTHASE"/>
    <property type="match status" value="1"/>
</dbReference>
<dbReference type="GO" id="GO:0003677">
    <property type="term" value="F:DNA binding"/>
    <property type="evidence" value="ECO:0007669"/>
    <property type="project" value="UniProtKB-KW"/>
</dbReference>
<dbReference type="AlphaFoldDB" id="A0A9X3FX40"/>
<proteinExistence type="predicted"/>
<evidence type="ECO:0000256" key="1">
    <source>
        <dbReference type="ARBA" id="ARBA00023125"/>
    </source>
</evidence>
<dbReference type="EMBL" id="JAPRFR010000002">
    <property type="protein sequence ID" value="MCZ0726127.1"/>
    <property type="molecule type" value="Genomic_DNA"/>
</dbReference>
<sequence length="178" mass="20689">MKQINDQIKALRLEKGLTQAKISEKVGISVNQYSRIERGLTSPTLDNLQSIAKVLNVPYIYLLNNRVEAMESRVEKEEQRLGDLFSGISDENFKLVEGLIRQAARLRVLLDDNWRDILENGEYERFKQSENMEPYDRKRPIVENYDYREKQYANIINQLTNLLPKASSKTARNRLLGG</sequence>
<dbReference type="SUPFAM" id="SSF47413">
    <property type="entry name" value="lambda repressor-like DNA-binding domains"/>
    <property type="match status" value="1"/>
</dbReference>
<dbReference type="Proteomes" id="UP001146670">
    <property type="component" value="Unassembled WGS sequence"/>
</dbReference>
<dbReference type="InterPro" id="IPR050807">
    <property type="entry name" value="TransReg_Diox_bact_type"/>
</dbReference>
<dbReference type="GO" id="GO:0003700">
    <property type="term" value="F:DNA-binding transcription factor activity"/>
    <property type="evidence" value="ECO:0007669"/>
    <property type="project" value="TreeGrafter"/>
</dbReference>
<dbReference type="Pfam" id="PF01381">
    <property type="entry name" value="HTH_3"/>
    <property type="match status" value="1"/>
</dbReference>
<name>A0A9X3FX40_9LACT</name>
<gene>
    <name evidence="3" type="ORF">OW157_06010</name>
</gene>
<dbReference type="CDD" id="cd00093">
    <property type="entry name" value="HTH_XRE"/>
    <property type="match status" value="1"/>
</dbReference>
<dbReference type="InterPro" id="IPR010982">
    <property type="entry name" value="Lambda_DNA-bd_dom_sf"/>
</dbReference>
<accession>A0A9X3FX40</accession>
<dbReference type="GO" id="GO:0005829">
    <property type="term" value="C:cytosol"/>
    <property type="evidence" value="ECO:0007669"/>
    <property type="project" value="TreeGrafter"/>
</dbReference>
<dbReference type="Gene3D" id="1.10.260.40">
    <property type="entry name" value="lambda repressor-like DNA-binding domains"/>
    <property type="match status" value="1"/>
</dbReference>
<feature type="domain" description="HTH cro/C1-type" evidence="2">
    <location>
        <begin position="8"/>
        <end position="62"/>
    </location>
</feature>
<evidence type="ECO:0000313" key="3">
    <source>
        <dbReference type="EMBL" id="MCZ0726127.1"/>
    </source>
</evidence>